<feature type="compositionally biased region" description="Basic and acidic residues" evidence="1">
    <location>
        <begin position="414"/>
        <end position="425"/>
    </location>
</feature>
<feature type="region of interest" description="Disordered" evidence="1">
    <location>
        <begin position="397"/>
        <end position="509"/>
    </location>
</feature>
<accession>A0A395IG00</accession>
<name>A0A395IG00_9HELO</name>
<reference evidence="2 3" key="1">
    <citation type="submission" date="2018-06" db="EMBL/GenBank/DDBJ databases">
        <title>Genome Sequence of the Brown Rot Fungal Pathogen Monilinia fructigena.</title>
        <authorList>
            <person name="Landi L."/>
            <person name="De Miccolis Angelini R.M."/>
            <person name="Pollastro S."/>
            <person name="Abate D."/>
            <person name="Faretra F."/>
            <person name="Romanazzi G."/>
        </authorList>
    </citation>
    <scope>NUCLEOTIDE SEQUENCE [LARGE SCALE GENOMIC DNA]</scope>
    <source>
        <strain evidence="2 3">Mfrg269</strain>
    </source>
</reference>
<dbReference type="EMBL" id="QKRW01000055">
    <property type="protein sequence ID" value="RAL59297.1"/>
    <property type="molecule type" value="Genomic_DNA"/>
</dbReference>
<protein>
    <submittedName>
        <fullName evidence="2">Uncharacterized protein</fullName>
    </submittedName>
</protein>
<evidence type="ECO:0000256" key="1">
    <source>
        <dbReference type="SAM" id="MobiDB-lite"/>
    </source>
</evidence>
<dbReference type="AlphaFoldDB" id="A0A395IG00"/>
<feature type="region of interest" description="Disordered" evidence="1">
    <location>
        <begin position="25"/>
        <end position="72"/>
    </location>
</feature>
<dbReference type="OrthoDB" id="8062037at2759"/>
<evidence type="ECO:0000313" key="2">
    <source>
        <dbReference type="EMBL" id="RAL59297.1"/>
    </source>
</evidence>
<proteinExistence type="predicted"/>
<feature type="compositionally biased region" description="Low complexity" evidence="1">
    <location>
        <begin position="56"/>
        <end position="65"/>
    </location>
</feature>
<sequence length="536" mass="58924">MMNERKIRRIIRNSSTPQEEIALLKDVAKMGASDDGNPNDSTHSHSDTEPADFGQSEPSSSPSPSDIYVSIYDPAGGAFVPSKTKPLPKWMALLPNNVHREREESNLNSPSNFSQRKVGAAISRATLPDSYADGPSSIHSEDCTGEHDLHSPCPTEEGGAGFFTQHPSGNVTPKGKNTTTRPRSVSIEEKLPRPHQHSASAYRRANRSSTIESSYLAFGSPTIHGNLTIQDPIQVVQPMNNPPRDVSERPLTPYPKNDGPFQAANGSANGKGRVEEFSILTSPLGNFITLRKGSCCGLSTSLESGGIGELRKRDGGVSSFNNTFESFPVPEIGKNNNNYALSMSPKLGVLGMGTEYLERCGMLSGREKGEGRDGGGEKEGIVEIIRRQRVGTVRREGKEKELRLRVNRSGSGWKAEEKDFEDKSQARSRTSLRRSQGVASQTSVNDEKAEIPMSSKRSSRRGRVTSEGNSEDRGNLTRARSNGSRKRKERERLRMDVKGKGKLLEEDDRATIETEVSERGKREELRRELKTLFGEE</sequence>
<evidence type="ECO:0000313" key="3">
    <source>
        <dbReference type="Proteomes" id="UP000249056"/>
    </source>
</evidence>
<keyword evidence="3" id="KW-1185">Reference proteome</keyword>
<feature type="compositionally biased region" description="Basic and acidic residues" evidence="1">
    <location>
        <begin position="490"/>
        <end position="509"/>
    </location>
</feature>
<feature type="compositionally biased region" description="Polar residues" evidence="1">
    <location>
        <begin position="427"/>
        <end position="444"/>
    </location>
</feature>
<gene>
    <name evidence="2" type="ORF">DID88_006902</name>
</gene>
<feature type="region of interest" description="Disordered" evidence="1">
    <location>
        <begin position="142"/>
        <end position="185"/>
    </location>
</feature>
<comment type="caution">
    <text evidence="2">The sequence shown here is derived from an EMBL/GenBank/DDBJ whole genome shotgun (WGS) entry which is preliminary data.</text>
</comment>
<feature type="compositionally biased region" description="Polar residues" evidence="1">
    <location>
        <begin position="165"/>
        <end position="183"/>
    </location>
</feature>
<organism evidence="2 3">
    <name type="scientific">Monilinia fructigena</name>
    <dbReference type="NCBI Taxonomy" id="38457"/>
    <lineage>
        <taxon>Eukaryota</taxon>
        <taxon>Fungi</taxon>
        <taxon>Dikarya</taxon>
        <taxon>Ascomycota</taxon>
        <taxon>Pezizomycotina</taxon>
        <taxon>Leotiomycetes</taxon>
        <taxon>Helotiales</taxon>
        <taxon>Sclerotiniaceae</taxon>
        <taxon>Monilinia</taxon>
    </lineage>
</organism>
<dbReference type="Proteomes" id="UP000249056">
    <property type="component" value="Unassembled WGS sequence"/>
</dbReference>